<dbReference type="PANTHER" id="PTHR11782">
    <property type="entry name" value="ADENOSINE/GUANOSINE DIPHOSPHATASE"/>
    <property type="match status" value="1"/>
</dbReference>
<dbReference type="AlphaFoldDB" id="A0A6G1SKH6"/>
<dbReference type="EMBL" id="GGYP01005642">
    <property type="protein sequence ID" value="MDE50413.1"/>
    <property type="molecule type" value="Transcribed_RNA"/>
</dbReference>
<keyword evidence="4" id="KW-0547">Nucleotide-binding</keyword>
<organism evidence="7">
    <name type="scientific">Aceria tosichella</name>
    <name type="common">wheat curl mite</name>
    <dbReference type="NCBI Taxonomy" id="561515"/>
    <lineage>
        <taxon>Eukaryota</taxon>
        <taxon>Metazoa</taxon>
        <taxon>Ecdysozoa</taxon>
        <taxon>Arthropoda</taxon>
        <taxon>Chelicerata</taxon>
        <taxon>Arachnida</taxon>
        <taxon>Acari</taxon>
        <taxon>Acariformes</taxon>
        <taxon>Trombidiformes</taxon>
        <taxon>Prostigmata</taxon>
        <taxon>Eupodina</taxon>
        <taxon>Eriophyoidea</taxon>
        <taxon>Eriophyidae</taxon>
        <taxon>Eriophyinae</taxon>
        <taxon>Aceriini</taxon>
        <taxon>Aceria</taxon>
    </lineage>
</organism>
<feature type="binding site" evidence="4">
    <location>
        <begin position="234"/>
        <end position="238"/>
    </location>
    <ligand>
        <name>ATP</name>
        <dbReference type="ChEBI" id="CHEBI:30616"/>
    </ligand>
</feature>
<evidence type="ECO:0000256" key="3">
    <source>
        <dbReference type="PIRSR" id="PIRSR600407-1"/>
    </source>
</evidence>
<dbReference type="GO" id="GO:0005524">
    <property type="term" value="F:ATP binding"/>
    <property type="evidence" value="ECO:0007669"/>
    <property type="project" value="UniProtKB-KW"/>
</dbReference>
<dbReference type="Pfam" id="PF01150">
    <property type="entry name" value="GDA1_CD39"/>
    <property type="match status" value="1"/>
</dbReference>
<dbReference type="PANTHER" id="PTHR11782:SF121">
    <property type="entry name" value="NUCLEOSIDE-DIPHOSPHATASE MIG-23"/>
    <property type="match status" value="1"/>
</dbReference>
<sequence length="531" mass="59957">MANIKYSRLINELGSSNGYTRWAKGRIPVAFLKQQIFLLVIILSSLLLLIITTFFTSDVDYDQMPSTAHEIDYGVVVDCGSSGTRAHIFTWRRADGRSPTSKIELLRDSQKKPLSKHITPGLSTLRDKPENASEYMEPIMNFISESIPYDRHISTPIYFMATAGMRLLDESTQKKILFDITRDLRAKYYFPRIKSQVITGQYEGAYSWLSVNSDRYYNDSSTQSKSIGIIEMGGASTQVTFELNNDTESLILDGLKDAGASATFKNQIIKLDLSKDTSVKLFATSFLGLGVNSAREFAIDLLVRDSLNGTGQLGEHKPDLKNFDVSLYDPCLTNGSSEMVLRPAEVISSMDRSIGFVLEDQNNAFKVRLEGSGNFLNCLALLERVIKAIKSEGLNCTPSKQSCPMTLLGTNFIPFKHYSFVGLSEMYFTTNEIMNLAGTFNRSHVLRETNRICSTDYSQLQLKSHGFVSYKDRILYECFKASWLLTILHNSGLKMPVNYDNFETLDRIHDREIDWTIGAMLWETLARARDF</sequence>
<keyword evidence="2 7" id="KW-0378">Hydrolase</keyword>
<keyword evidence="5" id="KW-1133">Transmembrane helix</keyword>
<dbReference type="GO" id="GO:0045134">
    <property type="term" value="F:UDP phosphatase activity"/>
    <property type="evidence" value="ECO:0007669"/>
    <property type="project" value="TreeGrafter"/>
</dbReference>
<gene>
    <name evidence="7" type="primary">ENTPD7_0</name>
    <name evidence="6" type="synonym">ENTPD7_1</name>
    <name evidence="6" type="ORF">g.5139</name>
    <name evidence="7" type="ORF">g.5142</name>
</gene>
<dbReference type="Gene3D" id="3.30.420.150">
    <property type="entry name" value="Exopolyphosphatase. Domain 2"/>
    <property type="match status" value="1"/>
</dbReference>
<dbReference type="GO" id="GO:0046036">
    <property type="term" value="P:CTP metabolic process"/>
    <property type="evidence" value="ECO:0007669"/>
    <property type="project" value="TreeGrafter"/>
</dbReference>
<dbReference type="InterPro" id="IPR000407">
    <property type="entry name" value="GDA1_CD39_NTPase"/>
</dbReference>
<keyword evidence="5" id="KW-0812">Transmembrane</keyword>
<dbReference type="EMBL" id="GGYP01000648">
    <property type="protein sequence ID" value="MDE45419.1"/>
    <property type="molecule type" value="Transcribed_RNA"/>
</dbReference>
<feature type="active site" description="Proton acceptor" evidence="3">
    <location>
        <position position="203"/>
    </location>
</feature>
<proteinExistence type="inferred from homology"/>
<evidence type="ECO:0000256" key="4">
    <source>
        <dbReference type="PIRSR" id="PIRSR600407-2"/>
    </source>
</evidence>
<name>A0A6G1SKH6_9ACAR</name>
<evidence type="ECO:0000256" key="2">
    <source>
        <dbReference type="ARBA" id="ARBA00022801"/>
    </source>
</evidence>
<keyword evidence="4" id="KW-0067">ATP-binding</keyword>
<protein>
    <submittedName>
        <fullName evidence="7">Ectonucleoside triphosphate diphosphohydrolase 7</fullName>
    </submittedName>
</protein>
<evidence type="ECO:0000256" key="5">
    <source>
        <dbReference type="SAM" id="Phobius"/>
    </source>
</evidence>
<dbReference type="GO" id="GO:0006256">
    <property type="term" value="P:UDP catabolic process"/>
    <property type="evidence" value="ECO:0007669"/>
    <property type="project" value="TreeGrafter"/>
</dbReference>
<dbReference type="GO" id="GO:0017111">
    <property type="term" value="F:ribonucleoside triphosphate phosphatase activity"/>
    <property type="evidence" value="ECO:0007669"/>
    <property type="project" value="TreeGrafter"/>
</dbReference>
<reference evidence="7" key="1">
    <citation type="submission" date="2018-10" db="EMBL/GenBank/DDBJ databases">
        <title>Transcriptome assembly of Aceria tosichella (Wheat curl mite) Type 2.</title>
        <authorList>
            <person name="Scully E.D."/>
            <person name="Geib S.M."/>
            <person name="Palmer N.A."/>
            <person name="Gupta A.K."/>
            <person name="Sarath G."/>
            <person name="Tatineni S."/>
        </authorList>
    </citation>
    <scope>NUCLEOTIDE SEQUENCE</scope>
    <source>
        <strain evidence="7">LincolnNE</strain>
    </source>
</reference>
<evidence type="ECO:0000256" key="1">
    <source>
        <dbReference type="ARBA" id="ARBA00009283"/>
    </source>
</evidence>
<accession>A0A6G1SKH6</accession>
<keyword evidence="5" id="KW-0472">Membrane</keyword>
<dbReference type="GO" id="GO:0004382">
    <property type="term" value="F:GDP phosphatase activity"/>
    <property type="evidence" value="ECO:0007669"/>
    <property type="project" value="TreeGrafter"/>
</dbReference>
<dbReference type="GO" id="GO:0005794">
    <property type="term" value="C:Golgi apparatus"/>
    <property type="evidence" value="ECO:0007669"/>
    <property type="project" value="TreeGrafter"/>
</dbReference>
<comment type="similarity">
    <text evidence="1">Belongs to the GDA1/CD39 NTPase family.</text>
</comment>
<feature type="transmembrane region" description="Helical" evidence="5">
    <location>
        <begin position="36"/>
        <end position="55"/>
    </location>
</feature>
<dbReference type="GO" id="GO:0016020">
    <property type="term" value="C:membrane"/>
    <property type="evidence" value="ECO:0007669"/>
    <property type="project" value="TreeGrafter"/>
</dbReference>
<evidence type="ECO:0000313" key="7">
    <source>
        <dbReference type="EMBL" id="MDE50413.1"/>
    </source>
</evidence>
<dbReference type="Gene3D" id="3.30.420.40">
    <property type="match status" value="1"/>
</dbReference>
<evidence type="ECO:0000313" key="6">
    <source>
        <dbReference type="EMBL" id="MDE45419.1"/>
    </source>
</evidence>